<dbReference type="EC" id="5.6.2.2" evidence="5"/>
<evidence type="ECO:0000256" key="6">
    <source>
        <dbReference type="ARBA" id="ARBA00022723"/>
    </source>
</evidence>
<dbReference type="CDD" id="cd00223">
    <property type="entry name" value="TOPRIM_TopoIIB_SPO"/>
    <property type="match status" value="1"/>
</dbReference>
<keyword evidence="7" id="KW-0460">Magnesium</keyword>
<keyword evidence="16" id="KW-1185">Reference proteome</keyword>
<dbReference type="SUPFAM" id="SSF56726">
    <property type="entry name" value="DNA topoisomerase IV, alpha subunit"/>
    <property type="match status" value="1"/>
</dbReference>
<evidence type="ECO:0000256" key="8">
    <source>
        <dbReference type="ARBA" id="ARBA00023029"/>
    </source>
</evidence>
<keyword evidence="10 12" id="KW-0413">Isomerase</keyword>
<comment type="similarity">
    <text evidence="4 12">Belongs to the TOP6A family.</text>
</comment>
<evidence type="ECO:0000256" key="5">
    <source>
        <dbReference type="ARBA" id="ARBA00012895"/>
    </source>
</evidence>
<dbReference type="GO" id="GO:0000706">
    <property type="term" value="P:meiotic DNA double-strand break processing"/>
    <property type="evidence" value="ECO:0007669"/>
    <property type="project" value="TreeGrafter"/>
</dbReference>
<dbReference type="InterPro" id="IPR036078">
    <property type="entry name" value="Spo11/TopoVI_A_sf"/>
</dbReference>
<dbReference type="InterPro" id="IPR034136">
    <property type="entry name" value="TOPRIM_Topo6A/Spo11"/>
</dbReference>
<dbReference type="InterPro" id="IPR013049">
    <property type="entry name" value="Spo11/TopoVI_A_N"/>
</dbReference>
<evidence type="ECO:0000259" key="14">
    <source>
        <dbReference type="Pfam" id="PF21180"/>
    </source>
</evidence>
<organism evidence="15 16">
    <name type="scientific">Pinctada imbricata</name>
    <name type="common">Atlantic pearl-oyster</name>
    <name type="synonym">Pinctada martensii</name>
    <dbReference type="NCBI Taxonomy" id="66713"/>
    <lineage>
        <taxon>Eukaryota</taxon>
        <taxon>Metazoa</taxon>
        <taxon>Spiralia</taxon>
        <taxon>Lophotrochozoa</taxon>
        <taxon>Mollusca</taxon>
        <taxon>Bivalvia</taxon>
        <taxon>Autobranchia</taxon>
        <taxon>Pteriomorphia</taxon>
        <taxon>Pterioida</taxon>
        <taxon>Pterioidea</taxon>
        <taxon>Pteriidae</taxon>
        <taxon>Pinctada</taxon>
    </lineage>
</organism>
<dbReference type="Pfam" id="PF04406">
    <property type="entry name" value="TP6A_N"/>
    <property type="match status" value="1"/>
</dbReference>
<dbReference type="GO" id="GO:0003677">
    <property type="term" value="F:DNA binding"/>
    <property type="evidence" value="ECO:0007669"/>
    <property type="project" value="UniProtKB-UniRule"/>
</dbReference>
<dbReference type="GO" id="GO:0042138">
    <property type="term" value="P:meiotic DNA double-strand break formation"/>
    <property type="evidence" value="ECO:0007669"/>
    <property type="project" value="InterPro"/>
</dbReference>
<dbReference type="PANTHER" id="PTHR10848">
    <property type="entry name" value="MEIOTIC RECOMBINATION PROTEIN SPO11"/>
    <property type="match status" value="1"/>
</dbReference>
<dbReference type="GO" id="GO:0005524">
    <property type="term" value="F:ATP binding"/>
    <property type="evidence" value="ECO:0007669"/>
    <property type="project" value="InterPro"/>
</dbReference>
<evidence type="ECO:0000256" key="10">
    <source>
        <dbReference type="ARBA" id="ARBA00023235"/>
    </source>
</evidence>
<dbReference type="PRINTS" id="PR01551">
    <property type="entry name" value="SPO11HOMOLOG"/>
</dbReference>
<dbReference type="PANTHER" id="PTHR10848:SF0">
    <property type="entry name" value="MEIOTIC RECOMBINATION PROTEIN SPO11"/>
    <property type="match status" value="1"/>
</dbReference>
<keyword evidence="6" id="KW-0479">Metal-binding</keyword>
<dbReference type="GO" id="GO:0003918">
    <property type="term" value="F:DNA topoisomerase type II (double strand cut, ATP-hydrolyzing) activity"/>
    <property type="evidence" value="ECO:0007669"/>
    <property type="project" value="UniProtKB-UniRule"/>
</dbReference>
<keyword evidence="9 12" id="KW-0238">DNA-binding</keyword>
<evidence type="ECO:0000313" key="16">
    <source>
        <dbReference type="Proteomes" id="UP001186944"/>
    </source>
</evidence>
<evidence type="ECO:0000259" key="13">
    <source>
        <dbReference type="Pfam" id="PF04406"/>
    </source>
</evidence>
<comment type="catalytic activity">
    <reaction evidence="1 12">
        <text>ATP-dependent breakage, passage and rejoining of double-stranded DNA.</text>
        <dbReference type="EC" id="5.6.2.2"/>
    </reaction>
</comment>
<dbReference type="Gene3D" id="3.40.1360.10">
    <property type="match status" value="1"/>
</dbReference>
<comment type="subcellular location">
    <subcellularLocation>
        <location evidence="3">Nucleus</location>
    </subcellularLocation>
</comment>
<evidence type="ECO:0000256" key="9">
    <source>
        <dbReference type="ARBA" id="ARBA00023125"/>
    </source>
</evidence>
<comment type="caution">
    <text evidence="15">The sequence shown here is derived from an EMBL/GenBank/DDBJ whole genome shotgun (WGS) entry which is preliminary data.</text>
</comment>
<dbReference type="InterPro" id="IPR002815">
    <property type="entry name" value="Spo11/TopoVI_A"/>
</dbReference>
<dbReference type="GO" id="GO:0007131">
    <property type="term" value="P:reciprocal meiotic recombination"/>
    <property type="evidence" value="ECO:0007669"/>
    <property type="project" value="TreeGrafter"/>
</dbReference>
<feature type="domain" description="Spo11/DNA topoisomerase VI subunit A N-terminal" evidence="13">
    <location>
        <begin position="74"/>
        <end position="134"/>
    </location>
</feature>
<dbReference type="InterPro" id="IPR036388">
    <property type="entry name" value="WH-like_DNA-bd_sf"/>
</dbReference>
<dbReference type="EMBL" id="VSWD01000013">
    <property type="protein sequence ID" value="KAK3084427.1"/>
    <property type="molecule type" value="Genomic_DNA"/>
</dbReference>
<evidence type="ECO:0000256" key="3">
    <source>
        <dbReference type="ARBA" id="ARBA00004123"/>
    </source>
</evidence>
<sequence length="291" mass="33197">MNEQRYDEQIIKKLEDLILEFVRQVSVSTPPVLTHINRTTWENVDFNSQVGLCMKDENVKLTSVRFDSWKSVNKLRMLIKVISMIHQLMTSGRYATKRDLYYQDAEGIGSQPTLDDAVDNVSCMLQIPRWHLHILATSKGCVAGNLSFLDADGSYVDCSKTKNGILVPSHIEALQQVHTTARFLLIVEKDAVFQKLLDDNFCEHMKPCILVTGKGFPDINTRMLLNRIWRENQLPMAILVDADSYGIEIMCVYKFGSRSLSFEAKFLTVPTINWLGILPSDIDRLAVPKER</sequence>
<evidence type="ECO:0000256" key="11">
    <source>
        <dbReference type="ARBA" id="ARBA00023242"/>
    </source>
</evidence>
<dbReference type="GO" id="GO:0046872">
    <property type="term" value="F:metal ion binding"/>
    <property type="evidence" value="ECO:0007669"/>
    <property type="project" value="UniProtKB-KW"/>
</dbReference>
<feature type="active site" description="O-(5'-phospho-DNA)-tyrosine intermediate" evidence="12">
    <location>
        <position position="102"/>
    </location>
</feature>
<dbReference type="Gene3D" id="1.10.10.10">
    <property type="entry name" value="Winged helix-like DNA-binding domain superfamily/Winged helix DNA-binding domain"/>
    <property type="match status" value="1"/>
</dbReference>
<evidence type="ECO:0000256" key="1">
    <source>
        <dbReference type="ARBA" id="ARBA00000185"/>
    </source>
</evidence>
<keyword evidence="11" id="KW-0539">Nucleus</keyword>
<gene>
    <name evidence="15" type="ORF">FSP39_013385</name>
</gene>
<evidence type="ECO:0000256" key="7">
    <source>
        <dbReference type="ARBA" id="ARBA00022842"/>
    </source>
</evidence>
<reference evidence="15" key="1">
    <citation type="submission" date="2019-08" db="EMBL/GenBank/DDBJ databases">
        <title>The improved chromosome-level genome for the pearl oyster Pinctada fucata martensii using PacBio sequencing and Hi-C.</title>
        <authorList>
            <person name="Zheng Z."/>
        </authorList>
    </citation>
    <scope>NUCLEOTIDE SEQUENCE</scope>
    <source>
        <strain evidence="15">ZZ-2019</strain>
        <tissue evidence="15">Adductor muscle</tissue>
    </source>
</reference>
<feature type="domain" description="Topoisomerase 6 subunit A/Spo11 TOPRIM" evidence="14">
    <location>
        <begin position="183"/>
        <end position="290"/>
    </location>
</feature>
<evidence type="ECO:0000256" key="2">
    <source>
        <dbReference type="ARBA" id="ARBA00001946"/>
    </source>
</evidence>
<dbReference type="Proteomes" id="UP001186944">
    <property type="component" value="Unassembled WGS sequence"/>
</dbReference>
<evidence type="ECO:0000256" key="4">
    <source>
        <dbReference type="ARBA" id="ARBA00006559"/>
    </source>
</evidence>
<keyword evidence="8 12" id="KW-0799">Topoisomerase</keyword>
<dbReference type="GO" id="GO:0000228">
    <property type="term" value="C:nuclear chromosome"/>
    <property type="evidence" value="ECO:0007669"/>
    <property type="project" value="TreeGrafter"/>
</dbReference>
<dbReference type="InterPro" id="IPR013048">
    <property type="entry name" value="Meiotic_Spo11"/>
</dbReference>
<dbReference type="PROSITE" id="PS52041">
    <property type="entry name" value="TOPO_IIB"/>
    <property type="match status" value="1"/>
</dbReference>
<evidence type="ECO:0000313" key="15">
    <source>
        <dbReference type="EMBL" id="KAK3084427.1"/>
    </source>
</evidence>
<dbReference type="Pfam" id="PF21180">
    <property type="entry name" value="TOP6A-Spo11_Toprim"/>
    <property type="match status" value="1"/>
</dbReference>
<accession>A0AA89BKH9</accession>
<dbReference type="PRINTS" id="PR01550">
    <property type="entry name" value="TOP6AFAMILY"/>
</dbReference>
<proteinExistence type="inferred from homology"/>
<protein>
    <recommendedName>
        <fullName evidence="5">DNA topoisomerase (ATP-hydrolyzing)</fullName>
        <ecNumber evidence="5">5.6.2.2</ecNumber>
    </recommendedName>
</protein>
<evidence type="ECO:0000256" key="12">
    <source>
        <dbReference type="PROSITE-ProRule" id="PRU01385"/>
    </source>
</evidence>
<comment type="cofactor">
    <cofactor evidence="2">
        <name>Mg(2+)</name>
        <dbReference type="ChEBI" id="CHEBI:18420"/>
    </cofactor>
</comment>
<dbReference type="AlphaFoldDB" id="A0AA89BKH9"/>
<name>A0AA89BKH9_PINIB</name>